<dbReference type="FunFam" id="3.40.50.300:FF:000651">
    <property type="entry name" value="Lon protease homolog 2, peroxisomal"/>
    <property type="match status" value="1"/>
</dbReference>
<evidence type="ECO:0000256" key="5">
    <source>
        <dbReference type="ARBA" id="ARBA00022825"/>
    </source>
</evidence>
<dbReference type="CDD" id="cd19500">
    <property type="entry name" value="RecA-like_Lon"/>
    <property type="match status" value="1"/>
</dbReference>
<evidence type="ECO:0000313" key="18">
    <source>
        <dbReference type="Proteomes" id="UP000623129"/>
    </source>
</evidence>
<dbReference type="InterPro" id="IPR008268">
    <property type="entry name" value="Peptidase_S16_AS"/>
</dbReference>
<evidence type="ECO:0000256" key="1">
    <source>
        <dbReference type="ARBA" id="ARBA00004253"/>
    </source>
</evidence>
<feature type="binding site" evidence="8 11">
    <location>
        <begin position="406"/>
        <end position="413"/>
    </location>
    <ligand>
        <name>ATP</name>
        <dbReference type="ChEBI" id="CHEBI:30616"/>
    </ligand>
</feature>
<dbReference type="Gene3D" id="1.20.58.1480">
    <property type="match status" value="1"/>
</dbReference>
<dbReference type="InterPro" id="IPR003593">
    <property type="entry name" value="AAA+_ATPase"/>
</dbReference>
<evidence type="ECO:0000256" key="12">
    <source>
        <dbReference type="PROSITE-ProRule" id="PRU01122"/>
    </source>
</evidence>
<evidence type="ECO:0000256" key="9">
    <source>
        <dbReference type="PIRNR" id="PIRNR001174"/>
    </source>
</evidence>
<dbReference type="Proteomes" id="UP000623129">
    <property type="component" value="Unassembled WGS sequence"/>
</dbReference>
<evidence type="ECO:0000256" key="4">
    <source>
        <dbReference type="ARBA" id="ARBA00022801"/>
    </source>
</evidence>
<dbReference type="InterPro" id="IPR015947">
    <property type="entry name" value="PUA-like_sf"/>
</dbReference>
<dbReference type="Pfam" id="PF05362">
    <property type="entry name" value="Lon_C"/>
    <property type="match status" value="1"/>
</dbReference>
<dbReference type="Gene3D" id="2.30.130.40">
    <property type="entry name" value="LON domain-like"/>
    <property type="match status" value="1"/>
</dbReference>
<evidence type="ECO:0000256" key="11">
    <source>
        <dbReference type="PIRSR" id="PIRSR001174-2"/>
    </source>
</evidence>
<keyword evidence="6 8" id="KW-0067">ATP-binding</keyword>
<comment type="similarity">
    <text evidence="8 9 12 13">Belongs to the peptidase S16 family.</text>
</comment>
<dbReference type="InterPro" id="IPR008269">
    <property type="entry name" value="Lon_proteolytic"/>
</dbReference>
<feature type="compositionally biased region" description="Polar residues" evidence="14">
    <location>
        <begin position="80"/>
        <end position="94"/>
    </location>
</feature>
<evidence type="ECO:0000256" key="2">
    <source>
        <dbReference type="ARBA" id="ARBA00022670"/>
    </source>
</evidence>
<dbReference type="Pfam" id="PF22667">
    <property type="entry name" value="Lon_lid"/>
    <property type="match status" value="1"/>
</dbReference>
<accession>A0A833QHN6</accession>
<dbReference type="InterPro" id="IPR020568">
    <property type="entry name" value="Ribosomal_Su5_D2-typ_SF"/>
</dbReference>
<dbReference type="GO" id="GO:0016887">
    <property type="term" value="F:ATP hydrolysis activity"/>
    <property type="evidence" value="ECO:0007669"/>
    <property type="project" value="UniProtKB-UniRule"/>
</dbReference>
<dbReference type="FunFam" id="3.30.230.10:FF:000019">
    <property type="entry name" value="Lon protease homolog 2, peroxisomal"/>
    <property type="match status" value="1"/>
</dbReference>
<evidence type="ECO:0000256" key="10">
    <source>
        <dbReference type="PIRSR" id="PIRSR001174-1"/>
    </source>
</evidence>
<dbReference type="InterPro" id="IPR046336">
    <property type="entry name" value="Lon_prtase_N_sf"/>
</dbReference>
<gene>
    <name evidence="17" type="ORF">FCM35_KLT11137</name>
</gene>
<dbReference type="FunFam" id="1.20.5.5270:FF:000002">
    <property type="entry name" value="Lon protease homolog"/>
    <property type="match status" value="1"/>
</dbReference>
<dbReference type="GO" id="GO:0005782">
    <property type="term" value="C:peroxisomal matrix"/>
    <property type="evidence" value="ECO:0007669"/>
    <property type="project" value="UniProtKB-SubCell"/>
</dbReference>
<protein>
    <recommendedName>
        <fullName evidence="8">Lon protease homolog 2, peroxisomal</fullName>
        <ecNumber evidence="8">3.4.21.-</ecNumber>
    </recommendedName>
</protein>
<dbReference type="PIRSF" id="PIRSF001174">
    <property type="entry name" value="Lon_proteas"/>
    <property type="match status" value="1"/>
</dbReference>
<feature type="active site" evidence="8 10">
    <location>
        <position position="794"/>
    </location>
</feature>
<dbReference type="SUPFAM" id="SSF52540">
    <property type="entry name" value="P-loop containing nucleoside triphosphate hydrolases"/>
    <property type="match status" value="1"/>
</dbReference>
<dbReference type="AlphaFoldDB" id="A0A833QHN6"/>
<feature type="domain" description="Lon N-terminal" evidence="16">
    <location>
        <begin position="12"/>
        <end position="253"/>
    </location>
</feature>
<feature type="active site" evidence="8 10">
    <location>
        <position position="837"/>
    </location>
</feature>
<dbReference type="InterPro" id="IPR027065">
    <property type="entry name" value="Lon_Prtase"/>
</dbReference>
<feature type="compositionally biased region" description="Basic and acidic residues" evidence="14">
    <location>
        <begin position="95"/>
        <end position="107"/>
    </location>
</feature>
<evidence type="ECO:0000259" key="15">
    <source>
        <dbReference type="PROSITE" id="PS51786"/>
    </source>
</evidence>
<keyword evidence="7 8" id="KW-0576">Peroxisome</keyword>
<dbReference type="PROSITE" id="PS51787">
    <property type="entry name" value="LON_N"/>
    <property type="match status" value="1"/>
</dbReference>
<feature type="domain" description="Lon proteolytic" evidence="15">
    <location>
        <begin position="703"/>
        <end position="888"/>
    </location>
</feature>
<comment type="function">
    <text evidence="8">ATP-dependent serine protease that mediates the selective degradation of misfolded and unassembled polypeptides in the peroxisomal matrix. Necessary for type 2 peroxisome targeting signal (PTS2)-containing protein processing and facilitates peroxisome matrix protein import.</text>
</comment>
<dbReference type="InterPro" id="IPR003111">
    <property type="entry name" value="Lon_prtase_N"/>
</dbReference>
<dbReference type="InterPro" id="IPR027417">
    <property type="entry name" value="P-loop_NTPase"/>
</dbReference>
<evidence type="ECO:0000313" key="17">
    <source>
        <dbReference type="EMBL" id="KAF3324980.1"/>
    </source>
</evidence>
<dbReference type="FunFam" id="1.20.58.1480:FF:000005">
    <property type="entry name" value="Lon protease homolog 2, peroxisomal"/>
    <property type="match status" value="1"/>
</dbReference>
<keyword evidence="18" id="KW-1185">Reference proteome</keyword>
<reference evidence="17" key="1">
    <citation type="submission" date="2020-01" db="EMBL/GenBank/DDBJ databases">
        <title>Genome sequence of Kobresia littledalei, the first chromosome-level genome in the family Cyperaceae.</title>
        <authorList>
            <person name="Qu G."/>
        </authorList>
    </citation>
    <scope>NUCLEOTIDE SEQUENCE</scope>
    <source>
        <strain evidence="17">C.B.Clarke</strain>
        <tissue evidence="17">Leaf</tissue>
    </source>
</reference>
<dbReference type="GO" id="GO:0004176">
    <property type="term" value="F:ATP-dependent peptidase activity"/>
    <property type="evidence" value="ECO:0007669"/>
    <property type="project" value="UniProtKB-UniRule"/>
</dbReference>
<dbReference type="OrthoDB" id="2411602at2759"/>
<dbReference type="SMART" id="SM00382">
    <property type="entry name" value="AAA"/>
    <property type="match status" value="1"/>
</dbReference>
<proteinExistence type="inferred from homology"/>
<dbReference type="InterPro" id="IPR027501">
    <property type="entry name" value="Lonp2_euk"/>
</dbReference>
<dbReference type="HAMAP" id="MF_03121">
    <property type="entry name" value="lonp2_euk"/>
    <property type="match status" value="1"/>
</dbReference>
<dbReference type="NCBIfam" id="TIGR00763">
    <property type="entry name" value="lon"/>
    <property type="match status" value="1"/>
</dbReference>
<dbReference type="Pfam" id="PF02190">
    <property type="entry name" value="LON_substr_bdg"/>
    <property type="match status" value="1"/>
</dbReference>
<dbReference type="Gene3D" id="1.20.5.5270">
    <property type="match status" value="1"/>
</dbReference>
<evidence type="ECO:0000256" key="13">
    <source>
        <dbReference type="RuleBase" id="RU000591"/>
    </source>
</evidence>
<dbReference type="Pfam" id="PF00004">
    <property type="entry name" value="AAA"/>
    <property type="match status" value="1"/>
</dbReference>
<keyword evidence="4 8" id="KW-0378">Hydrolase</keyword>
<organism evidence="17 18">
    <name type="scientific">Carex littledalei</name>
    <dbReference type="NCBI Taxonomy" id="544730"/>
    <lineage>
        <taxon>Eukaryota</taxon>
        <taxon>Viridiplantae</taxon>
        <taxon>Streptophyta</taxon>
        <taxon>Embryophyta</taxon>
        <taxon>Tracheophyta</taxon>
        <taxon>Spermatophyta</taxon>
        <taxon>Magnoliopsida</taxon>
        <taxon>Liliopsida</taxon>
        <taxon>Poales</taxon>
        <taxon>Cyperaceae</taxon>
        <taxon>Cyperoideae</taxon>
        <taxon>Cariceae</taxon>
        <taxon>Carex</taxon>
        <taxon>Carex subgen. Euthyceras</taxon>
    </lineage>
</organism>
<keyword evidence="2 8" id="KW-0645">Protease</keyword>
<dbReference type="InterPro" id="IPR003959">
    <property type="entry name" value="ATPase_AAA_core"/>
</dbReference>
<dbReference type="Gene3D" id="3.40.50.300">
    <property type="entry name" value="P-loop containing nucleotide triphosphate hydrolases"/>
    <property type="match status" value="1"/>
</dbReference>
<evidence type="ECO:0000256" key="14">
    <source>
        <dbReference type="SAM" id="MobiDB-lite"/>
    </source>
</evidence>
<evidence type="ECO:0000256" key="7">
    <source>
        <dbReference type="ARBA" id="ARBA00023140"/>
    </source>
</evidence>
<dbReference type="SUPFAM" id="SSF88697">
    <property type="entry name" value="PUA domain-like"/>
    <property type="match status" value="1"/>
</dbReference>
<dbReference type="Gene3D" id="3.30.230.10">
    <property type="match status" value="1"/>
</dbReference>
<dbReference type="SUPFAM" id="SSF54211">
    <property type="entry name" value="Ribosomal protein S5 domain 2-like"/>
    <property type="match status" value="1"/>
</dbReference>
<feature type="short sequence motif" description="Microbody targeting signal" evidence="8">
    <location>
        <begin position="896"/>
        <end position="898"/>
    </location>
</feature>
<dbReference type="GO" id="GO:0016558">
    <property type="term" value="P:protein import into peroxisome matrix"/>
    <property type="evidence" value="ECO:0007669"/>
    <property type="project" value="UniProtKB-UniRule"/>
</dbReference>
<keyword evidence="5 8" id="KW-0720">Serine protease</keyword>
<sequence length="898" mass="98796">MMAEPVELPSRLAILPFRNKVLLPGAIVRIRCTSPSSVKLVEQELWQREERGLIGVLPVRDSEEAAVGTLLSQGAGGDSSYGSTKSTANSSTEQQKQDSKNHQEPVHWHNRGVAARALHLSRGVEKPSGRVTYIVVLEGLCRFSVQELSTRGTYHVARISRLDMTKAELELAEQDPDIIALSRQFKATAMELISKQKTVGRTKVLLETVPVHRLADIFVASFEISFEEQLSMLDSVDLKVRLSKATELVDRHLQSILVAEKITQKVEGQLSKSQKEFLLRQQMRAIKEELGDNDDDEDDVAALERKMQSAGMPPNIWKHAHRELRRLRKMQPQQPGYSSSRVYLELLADLPWQKVSEESDLDLRAAKESLDHDHYGLTKVKQRIIEYLAVRKLKPDARGPVLCFVGPPGVGKTSLASSIANALSRKFIRISLGGVKDEADIRGHRRTYIGSMPGRLIDGLKRVGVNNPVMLLDEIDKTGSDVRGDPASALLEVLDPEQNKSFNDHYLNVPFDLSKVIFVATANRAQPIPPALLDRMEVIELPGYTPEEKLKIAMKHLMPRVLDQHGLSSEFLQIPEEMVKLIIQRYTREAGVRNLERNLAALARAAAVRVAEQERFSTAIQLNKGIQPMAASTAALLDTRLAGAGSGPSPSTGEVEMEVIPMDVSGHEISSFDGGSPIVVDEPMLEKVLGPPRFDDKEAAERVASPGVSVGLVWTSFGGEVQFVEATAMVGKGELHLTGQLGDVIKESAKIALTWVRARASELDIASTSDKNLLENRDIHIHFPAGAVPKDGPSAGVTMVTSLVSLFSQRKVRADTAMTGEMTLRGLVLPVGGIKDKVLAAHRYGIKRVILPERNLKDLAEVPAAILSGLEILLVKRIEDVLEHAFEGGCPLRKHSKL</sequence>
<dbReference type="EMBL" id="SWLB01000021">
    <property type="protein sequence ID" value="KAF3324980.1"/>
    <property type="molecule type" value="Genomic_DNA"/>
</dbReference>
<dbReference type="Gene3D" id="1.10.8.60">
    <property type="match status" value="1"/>
</dbReference>
<dbReference type="GO" id="GO:0016485">
    <property type="term" value="P:protein processing"/>
    <property type="evidence" value="ECO:0007669"/>
    <property type="project" value="UniProtKB-UniRule"/>
</dbReference>
<dbReference type="SMART" id="SM00464">
    <property type="entry name" value="LON"/>
    <property type="match status" value="1"/>
</dbReference>
<dbReference type="PANTHER" id="PTHR10046">
    <property type="entry name" value="ATP DEPENDENT LON PROTEASE FAMILY MEMBER"/>
    <property type="match status" value="1"/>
</dbReference>
<dbReference type="GO" id="GO:0004252">
    <property type="term" value="F:serine-type endopeptidase activity"/>
    <property type="evidence" value="ECO:0007669"/>
    <property type="project" value="UniProtKB-UniRule"/>
</dbReference>
<dbReference type="GO" id="GO:0006515">
    <property type="term" value="P:protein quality control for misfolded or incompletely synthesized proteins"/>
    <property type="evidence" value="ECO:0007669"/>
    <property type="project" value="UniProtKB-UniRule"/>
</dbReference>
<dbReference type="PROSITE" id="PS51786">
    <property type="entry name" value="LON_PROTEOLYTIC"/>
    <property type="match status" value="1"/>
</dbReference>
<dbReference type="InterPro" id="IPR004815">
    <property type="entry name" value="Lon_bac/euk-typ"/>
</dbReference>
<evidence type="ECO:0000259" key="16">
    <source>
        <dbReference type="PROSITE" id="PS51787"/>
    </source>
</evidence>
<name>A0A833QHN6_9POAL</name>
<dbReference type="EC" id="3.4.21.-" evidence="8"/>
<comment type="subcellular location">
    <subcellularLocation>
        <location evidence="1 8">Peroxisome matrix</location>
    </subcellularLocation>
</comment>
<dbReference type="PRINTS" id="PR00830">
    <property type="entry name" value="ENDOLAPTASE"/>
</dbReference>
<evidence type="ECO:0000256" key="3">
    <source>
        <dbReference type="ARBA" id="ARBA00022741"/>
    </source>
</evidence>
<dbReference type="InterPro" id="IPR054594">
    <property type="entry name" value="Lon_lid"/>
</dbReference>
<dbReference type="GO" id="GO:0005524">
    <property type="term" value="F:ATP binding"/>
    <property type="evidence" value="ECO:0007669"/>
    <property type="project" value="UniProtKB-UniRule"/>
</dbReference>
<keyword evidence="3 8" id="KW-0547">Nucleotide-binding</keyword>
<comment type="caution">
    <text evidence="17">The sequence shown here is derived from an EMBL/GenBank/DDBJ whole genome shotgun (WGS) entry which is preliminary data.</text>
</comment>
<feature type="region of interest" description="Disordered" evidence="14">
    <location>
        <begin position="71"/>
        <end position="108"/>
    </location>
</feature>
<evidence type="ECO:0000256" key="6">
    <source>
        <dbReference type="ARBA" id="ARBA00022840"/>
    </source>
</evidence>
<evidence type="ECO:0000256" key="8">
    <source>
        <dbReference type="HAMAP-Rule" id="MF_03121"/>
    </source>
</evidence>
<dbReference type="PROSITE" id="PS01046">
    <property type="entry name" value="LON_SER"/>
    <property type="match status" value="1"/>
</dbReference>
<dbReference type="InterPro" id="IPR014721">
    <property type="entry name" value="Ribsml_uS5_D2-typ_fold_subgr"/>
</dbReference>